<dbReference type="InterPro" id="IPR046531">
    <property type="entry name" value="DUF6596"/>
</dbReference>
<proteinExistence type="predicted"/>
<dbReference type="Pfam" id="PF20239">
    <property type="entry name" value="DUF6596"/>
    <property type="match status" value="1"/>
</dbReference>
<dbReference type="GO" id="GO:0003677">
    <property type="term" value="F:DNA binding"/>
    <property type="evidence" value="ECO:0007669"/>
    <property type="project" value="InterPro"/>
</dbReference>
<dbReference type="Gene3D" id="1.10.10.10">
    <property type="entry name" value="Winged helix-like DNA-binding domain superfamily/Winged helix DNA-binding domain"/>
    <property type="match status" value="1"/>
</dbReference>
<evidence type="ECO:0000313" key="4">
    <source>
        <dbReference type="EMBL" id="QEL15065.1"/>
    </source>
</evidence>
<protein>
    <submittedName>
        <fullName evidence="4">RNA polymerase subunit sigma-70</fullName>
    </submittedName>
</protein>
<evidence type="ECO:0000259" key="1">
    <source>
        <dbReference type="Pfam" id="PF04542"/>
    </source>
</evidence>
<dbReference type="InterPro" id="IPR013249">
    <property type="entry name" value="RNA_pol_sigma70_r4_t2"/>
</dbReference>
<dbReference type="PANTHER" id="PTHR47756:SF2">
    <property type="entry name" value="BLL6612 PROTEIN"/>
    <property type="match status" value="1"/>
</dbReference>
<dbReference type="InterPro" id="IPR036388">
    <property type="entry name" value="WH-like_DNA-bd_sf"/>
</dbReference>
<dbReference type="InterPro" id="IPR013325">
    <property type="entry name" value="RNA_pol_sigma_r2"/>
</dbReference>
<evidence type="ECO:0000259" key="2">
    <source>
        <dbReference type="Pfam" id="PF08281"/>
    </source>
</evidence>
<dbReference type="OrthoDB" id="9780299at2"/>
<keyword evidence="5" id="KW-1185">Reference proteome</keyword>
<feature type="domain" description="RNA polymerase sigma-70 region 2" evidence="1">
    <location>
        <begin position="12"/>
        <end position="79"/>
    </location>
</feature>
<evidence type="ECO:0000313" key="5">
    <source>
        <dbReference type="Proteomes" id="UP000324974"/>
    </source>
</evidence>
<dbReference type="SUPFAM" id="SSF88946">
    <property type="entry name" value="Sigma2 domain of RNA polymerase sigma factors"/>
    <property type="match status" value="1"/>
</dbReference>
<dbReference type="EMBL" id="CP042425">
    <property type="protein sequence ID" value="QEL15065.1"/>
    <property type="molecule type" value="Genomic_DNA"/>
</dbReference>
<gene>
    <name evidence="4" type="ORF">PX52LOC_01972</name>
</gene>
<feature type="domain" description="DUF6596" evidence="3">
    <location>
        <begin position="180"/>
        <end position="282"/>
    </location>
</feature>
<reference evidence="5" key="1">
    <citation type="submission" date="2019-08" db="EMBL/GenBank/DDBJ databases">
        <title>Limnoglobus roseus gen. nov., sp. nov., a novel freshwater planctomycete with a giant genome from the family Gemmataceae.</title>
        <authorList>
            <person name="Kulichevskaya I.S."/>
            <person name="Naumoff D.G."/>
            <person name="Miroshnikov K."/>
            <person name="Ivanova A."/>
            <person name="Philippov D.A."/>
            <person name="Hakobyan A."/>
            <person name="Rijpstra I.C."/>
            <person name="Sinninghe Damste J.S."/>
            <person name="Liesack W."/>
            <person name="Dedysh S.N."/>
        </authorList>
    </citation>
    <scope>NUCLEOTIDE SEQUENCE [LARGE SCALE GENOMIC DNA]</scope>
    <source>
        <strain evidence="5">PX52</strain>
    </source>
</reference>
<dbReference type="GO" id="GO:0006352">
    <property type="term" value="P:DNA-templated transcription initiation"/>
    <property type="evidence" value="ECO:0007669"/>
    <property type="project" value="InterPro"/>
</dbReference>
<dbReference type="InterPro" id="IPR013324">
    <property type="entry name" value="RNA_pol_sigma_r3/r4-like"/>
</dbReference>
<accession>A0A5C1A952</accession>
<feature type="domain" description="RNA polymerase sigma factor 70 region 4 type 2" evidence="2">
    <location>
        <begin position="114"/>
        <end position="165"/>
    </location>
</feature>
<name>A0A5C1A952_9BACT</name>
<dbReference type="GO" id="GO:0016987">
    <property type="term" value="F:sigma factor activity"/>
    <property type="evidence" value="ECO:0007669"/>
    <property type="project" value="InterPro"/>
</dbReference>
<dbReference type="Pfam" id="PF08281">
    <property type="entry name" value="Sigma70_r4_2"/>
    <property type="match status" value="1"/>
</dbReference>
<dbReference type="AlphaFoldDB" id="A0A5C1A952"/>
<dbReference type="Pfam" id="PF04542">
    <property type="entry name" value="Sigma70_r2"/>
    <property type="match status" value="1"/>
</dbReference>
<dbReference type="RefSeq" id="WP_149109913.1">
    <property type="nucleotide sequence ID" value="NZ_CP042425.1"/>
</dbReference>
<dbReference type="PANTHER" id="PTHR47756">
    <property type="entry name" value="BLL6612 PROTEIN-RELATED"/>
    <property type="match status" value="1"/>
</dbReference>
<dbReference type="Gene3D" id="1.10.1740.10">
    <property type="match status" value="1"/>
</dbReference>
<dbReference type="Proteomes" id="UP000324974">
    <property type="component" value="Chromosome"/>
</dbReference>
<dbReference type="InterPro" id="IPR014284">
    <property type="entry name" value="RNA_pol_sigma-70_dom"/>
</dbReference>
<sequence length="418" mass="46547">MTEPRELVEHFFRHESGRLVAVLTRSLSVRRLELVEDVVQAALMQALETWSRRGVPDDPAGWLYRTARNLAIDALRREQTHGRALPHVADGIGQEAPPEAHFADEIGDEPLRLLFVCCHEAVPPESRVAFALRTLGGFSTAEIARGLLTTEANVQKRVERARDRLRELGVEFEAPQLRARLDAVLSVIYLLFSQGCHATHADVPIRRDLCDEARRLAKMLAENPIGGVPAVHALLALMSFHAARFDARVALDGGIVLFEDQDRSAWNWGDVREGMAWLARSATGEELTRYHVEAGIAWEHCRAPTFADTDWRRISEGYELLGRIAPSPVHALNRAVAEAHLHGPQAGLERLAAVDPEDIPARYPGWHAVIGELHFRLGQYDAAELAWREALRLSSASADQDFLSRRIAECRCLLGPAT</sequence>
<dbReference type="KEGG" id="lrs:PX52LOC_01972"/>
<dbReference type="SUPFAM" id="SSF88659">
    <property type="entry name" value="Sigma3 and sigma4 domains of RNA polymerase sigma factors"/>
    <property type="match status" value="1"/>
</dbReference>
<dbReference type="NCBIfam" id="TIGR02937">
    <property type="entry name" value="sigma70-ECF"/>
    <property type="match status" value="1"/>
</dbReference>
<dbReference type="InterPro" id="IPR007627">
    <property type="entry name" value="RNA_pol_sigma70_r2"/>
</dbReference>
<evidence type="ECO:0000259" key="3">
    <source>
        <dbReference type="Pfam" id="PF20239"/>
    </source>
</evidence>
<organism evidence="4 5">
    <name type="scientific">Limnoglobus roseus</name>
    <dbReference type="NCBI Taxonomy" id="2598579"/>
    <lineage>
        <taxon>Bacteria</taxon>
        <taxon>Pseudomonadati</taxon>
        <taxon>Planctomycetota</taxon>
        <taxon>Planctomycetia</taxon>
        <taxon>Gemmatales</taxon>
        <taxon>Gemmataceae</taxon>
        <taxon>Limnoglobus</taxon>
    </lineage>
</organism>